<keyword evidence="11" id="KW-1185">Reference proteome</keyword>
<dbReference type="GO" id="GO:0007096">
    <property type="term" value="P:regulation of exit from mitosis"/>
    <property type="evidence" value="ECO:0007669"/>
    <property type="project" value="TreeGrafter"/>
</dbReference>
<comment type="function">
    <text evidence="7">Member of a perinuclear network that controls recombination at multiple loci to maintain genome stability. Required for rDNA repeat stability.</text>
</comment>
<comment type="similarity">
    <text evidence="2">Belongs to the NUR1 family.</text>
</comment>
<proteinExistence type="inferred from homology"/>
<evidence type="ECO:0000256" key="3">
    <source>
        <dbReference type="ARBA" id="ARBA00018310"/>
    </source>
</evidence>
<feature type="compositionally biased region" description="Polar residues" evidence="8">
    <location>
        <begin position="521"/>
        <end position="531"/>
    </location>
</feature>
<dbReference type="GO" id="GO:0043007">
    <property type="term" value="P:maintenance of rDNA"/>
    <property type="evidence" value="ECO:0007669"/>
    <property type="project" value="TreeGrafter"/>
</dbReference>
<keyword evidence="6 9" id="KW-0472">Membrane</keyword>
<protein>
    <recommendedName>
        <fullName evidence="3">Nuclear rim protein 1</fullName>
    </recommendedName>
</protein>
<evidence type="ECO:0000256" key="8">
    <source>
        <dbReference type="SAM" id="MobiDB-lite"/>
    </source>
</evidence>
<evidence type="ECO:0000256" key="5">
    <source>
        <dbReference type="ARBA" id="ARBA00022989"/>
    </source>
</evidence>
<evidence type="ECO:0000256" key="4">
    <source>
        <dbReference type="ARBA" id="ARBA00022692"/>
    </source>
</evidence>
<evidence type="ECO:0000256" key="6">
    <source>
        <dbReference type="ARBA" id="ARBA00023136"/>
    </source>
</evidence>
<name>A0A1E4RS68_9ASCO</name>
<evidence type="ECO:0000313" key="11">
    <source>
        <dbReference type="Proteomes" id="UP000095085"/>
    </source>
</evidence>
<evidence type="ECO:0000256" key="2">
    <source>
        <dbReference type="ARBA" id="ARBA00007900"/>
    </source>
</evidence>
<feature type="transmembrane region" description="Helical" evidence="9">
    <location>
        <begin position="113"/>
        <end position="138"/>
    </location>
</feature>
<keyword evidence="4 9" id="KW-0812">Transmembrane</keyword>
<feature type="region of interest" description="Disordered" evidence="8">
    <location>
        <begin position="518"/>
        <end position="580"/>
    </location>
</feature>
<dbReference type="OrthoDB" id="3363151at2759"/>
<organism evidence="10 11">
    <name type="scientific">Hyphopichia burtonii NRRL Y-1933</name>
    <dbReference type="NCBI Taxonomy" id="984485"/>
    <lineage>
        <taxon>Eukaryota</taxon>
        <taxon>Fungi</taxon>
        <taxon>Dikarya</taxon>
        <taxon>Ascomycota</taxon>
        <taxon>Saccharomycotina</taxon>
        <taxon>Pichiomycetes</taxon>
        <taxon>Debaryomycetaceae</taxon>
        <taxon>Hyphopichia</taxon>
    </lineage>
</organism>
<sequence length="580" mass="68013">MPRKPFIRKQPLLEKIRSYPFDFLLWLNESRLSIDWDLYHRSIGLPLGFGLTTLFNVLVKILDYYDTSSDKKENRLFQIDFYRYEQIKRRAIKGQPLIQLTSDRTTNNKYGILFIKLLAFSIFMASVINFIKVFFISFKNYSLLNSSLSKKPNSNSAIEISLNNANEFENSIWFKLSRLFSQYPNHNPSSYEDANDSYNNESFLDDDTTEEINLIEKKIWQLKVWSPTKFPLYLFISFNPVTLMILRFLSSTTSILKLFTIVIPSVSALNYLLISNFLTLINDKQILYQEMFGEYNDKFVKPKTSTLKKNAIVDATFGPNIPAQYVVNHDSKAHLLTDKLKVFITHDINGKPFNSVNIKNSQTLPNTLLPSSTKDDLQRLHFLEAKLNFEKEQLEKEKTLLLKNKDWRDRELYERKLINRELRDRELRDRELRDHERSFVNDSFQHHTLSELYDLQKRSHYSDSEDDESQPNWISRSTPYVPKFSSTIHGSRLSDNHKPDLNPNKILPSLSSSRFILPSHGLSSRSPSPQKSMHDLYRSPNPVKYEYGSNPSSVRSLSPSRRTMSPPRYPQSDLSRRQYR</sequence>
<dbReference type="GO" id="GO:0031965">
    <property type="term" value="C:nuclear membrane"/>
    <property type="evidence" value="ECO:0007669"/>
    <property type="project" value="UniProtKB-SubCell"/>
</dbReference>
<dbReference type="Proteomes" id="UP000095085">
    <property type="component" value="Unassembled WGS sequence"/>
</dbReference>
<feature type="compositionally biased region" description="Low complexity" evidence="8">
    <location>
        <begin position="549"/>
        <end position="562"/>
    </location>
</feature>
<dbReference type="EMBL" id="KV454538">
    <property type="protein sequence ID" value="ODV70076.1"/>
    <property type="molecule type" value="Genomic_DNA"/>
</dbReference>
<reference evidence="11" key="1">
    <citation type="submission" date="2016-05" db="EMBL/GenBank/DDBJ databases">
        <title>Comparative genomics of biotechnologically important yeasts.</title>
        <authorList>
            <consortium name="DOE Joint Genome Institute"/>
            <person name="Riley R."/>
            <person name="Haridas S."/>
            <person name="Wolfe K.H."/>
            <person name="Lopes M.R."/>
            <person name="Hittinger C.T."/>
            <person name="Goker M."/>
            <person name="Salamov A."/>
            <person name="Wisecaver J."/>
            <person name="Long T.M."/>
            <person name="Aerts A.L."/>
            <person name="Barry K."/>
            <person name="Choi C."/>
            <person name="Clum A."/>
            <person name="Coughlan A.Y."/>
            <person name="Deshpande S."/>
            <person name="Douglass A.P."/>
            <person name="Hanson S.J."/>
            <person name="Klenk H.-P."/>
            <person name="Labutti K."/>
            <person name="Lapidus A."/>
            <person name="Lindquist E."/>
            <person name="Lipzen A."/>
            <person name="Meier-Kolthoff J.P."/>
            <person name="Ohm R.A."/>
            <person name="Otillar R.P."/>
            <person name="Pangilinan J."/>
            <person name="Peng Y."/>
            <person name="Rokas A."/>
            <person name="Rosa C.A."/>
            <person name="Scheuner C."/>
            <person name="Sibirny A.A."/>
            <person name="Slot J.C."/>
            <person name="Stielow J.B."/>
            <person name="Sun H."/>
            <person name="Kurtzman C.P."/>
            <person name="Blackwell M."/>
            <person name="Grigoriev I.V."/>
            <person name="Jeffries T.W."/>
        </authorList>
    </citation>
    <scope>NUCLEOTIDE SEQUENCE [LARGE SCALE GENOMIC DNA]</scope>
    <source>
        <strain evidence="11">NRRL Y-1933</strain>
    </source>
</reference>
<dbReference type="RefSeq" id="XP_020079143.1">
    <property type="nucleotide sequence ID" value="XM_020223393.1"/>
</dbReference>
<dbReference type="PANTHER" id="PTHR28293:SF1">
    <property type="entry name" value="NUCLEAR RIM PROTEIN 1"/>
    <property type="match status" value="1"/>
</dbReference>
<dbReference type="PANTHER" id="PTHR28293">
    <property type="entry name" value="NUCLEAR RIM PROTEIN 1"/>
    <property type="match status" value="1"/>
</dbReference>
<evidence type="ECO:0000256" key="7">
    <source>
        <dbReference type="ARBA" id="ARBA00024979"/>
    </source>
</evidence>
<dbReference type="InterPro" id="IPR018819">
    <property type="entry name" value="Nur1/Mug154"/>
</dbReference>
<feature type="transmembrane region" description="Helical" evidence="9">
    <location>
        <begin position="230"/>
        <end position="249"/>
    </location>
</feature>
<gene>
    <name evidence="10" type="ORF">HYPBUDRAFT_3995</name>
</gene>
<comment type="subcellular location">
    <subcellularLocation>
        <location evidence="1">Nucleus membrane</location>
        <topology evidence="1">Multi-pass membrane protein</topology>
    </subcellularLocation>
</comment>
<accession>A0A1E4RS68</accession>
<evidence type="ECO:0000313" key="10">
    <source>
        <dbReference type="EMBL" id="ODV70076.1"/>
    </source>
</evidence>
<feature type="region of interest" description="Disordered" evidence="8">
    <location>
        <begin position="486"/>
        <end position="506"/>
    </location>
</feature>
<keyword evidence="5 9" id="KW-1133">Transmembrane helix</keyword>
<evidence type="ECO:0000256" key="9">
    <source>
        <dbReference type="SAM" id="Phobius"/>
    </source>
</evidence>
<dbReference type="GeneID" id="30997942"/>
<dbReference type="Pfam" id="PF10332">
    <property type="entry name" value="DUF2418"/>
    <property type="match status" value="1"/>
</dbReference>
<feature type="transmembrane region" description="Helical" evidence="9">
    <location>
        <begin position="261"/>
        <end position="281"/>
    </location>
</feature>
<evidence type="ECO:0000256" key="1">
    <source>
        <dbReference type="ARBA" id="ARBA00004232"/>
    </source>
</evidence>
<dbReference type="AlphaFoldDB" id="A0A1E4RS68"/>